<evidence type="ECO:0000256" key="8">
    <source>
        <dbReference type="ARBA" id="ARBA00047899"/>
    </source>
</evidence>
<dbReference type="PROSITE" id="PS00107">
    <property type="entry name" value="PROTEIN_KINASE_ATP"/>
    <property type="match status" value="1"/>
</dbReference>
<comment type="catalytic activity">
    <reaction evidence="8">
        <text>L-threonyl-[protein] + ATP = O-phospho-L-threonyl-[protein] + ADP + H(+)</text>
        <dbReference type="Rhea" id="RHEA:46608"/>
        <dbReference type="Rhea" id="RHEA-COMP:11060"/>
        <dbReference type="Rhea" id="RHEA-COMP:11605"/>
        <dbReference type="ChEBI" id="CHEBI:15378"/>
        <dbReference type="ChEBI" id="CHEBI:30013"/>
        <dbReference type="ChEBI" id="CHEBI:30616"/>
        <dbReference type="ChEBI" id="CHEBI:61977"/>
        <dbReference type="ChEBI" id="CHEBI:456216"/>
        <dbReference type="EC" id="2.7.11.1"/>
    </reaction>
</comment>
<dbReference type="CDD" id="cd08215">
    <property type="entry name" value="STKc_Nek"/>
    <property type="match status" value="1"/>
</dbReference>
<reference evidence="14" key="1">
    <citation type="submission" date="2025-08" db="UniProtKB">
        <authorList>
            <consortium name="RefSeq"/>
        </authorList>
    </citation>
    <scope>IDENTIFICATION</scope>
    <source>
        <tissue evidence="14">Tentacle</tissue>
    </source>
</reference>
<feature type="compositionally biased region" description="Polar residues" evidence="11">
    <location>
        <begin position="322"/>
        <end position="331"/>
    </location>
</feature>
<keyword evidence="3" id="KW-0723">Serine/threonine-protein kinase</keyword>
<dbReference type="SMART" id="SM00220">
    <property type="entry name" value="S_TKc"/>
    <property type="match status" value="1"/>
</dbReference>
<evidence type="ECO:0000256" key="3">
    <source>
        <dbReference type="ARBA" id="ARBA00022527"/>
    </source>
</evidence>
<dbReference type="GO" id="GO:0004674">
    <property type="term" value="F:protein serine/threonine kinase activity"/>
    <property type="evidence" value="ECO:0007669"/>
    <property type="project" value="UniProtKB-KW"/>
</dbReference>
<feature type="binding site" evidence="10">
    <location>
        <position position="33"/>
    </location>
    <ligand>
        <name>ATP</name>
        <dbReference type="ChEBI" id="CHEBI:30616"/>
    </ligand>
</feature>
<dbReference type="Pfam" id="PF00069">
    <property type="entry name" value="Pkinase"/>
    <property type="match status" value="1"/>
</dbReference>
<keyword evidence="13" id="KW-1185">Reference proteome</keyword>
<dbReference type="InterPro" id="IPR017441">
    <property type="entry name" value="Protein_kinase_ATP_BS"/>
</dbReference>
<evidence type="ECO:0000256" key="1">
    <source>
        <dbReference type="ARBA" id="ARBA00010886"/>
    </source>
</evidence>
<feature type="compositionally biased region" description="Polar residues" evidence="11">
    <location>
        <begin position="387"/>
        <end position="402"/>
    </location>
</feature>
<protein>
    <recommendedName>
        <fullName evidence="2">non-specific serine/threonine protein kinase</fullName>
        <ecNumber evidence="2">2.7.11.1</ecNumber>
    </recommendedName>
</protein>
<keyword evidence="7 10" id="KW-0067">ATP-binding</keyword>
<feature type="compositionally biased region" description="Acidic residues" evidence="11">
    <location>
        <begin position="409"/>
        <end position="428"/>
    </location>
</feature>
<dbReference type="InterPro" id="IPR051131">
    <property type="entry name" value="NEK_Ser/Thr_kinase_NIMA"/>
</dbReference>
<dbReference type="InterPro" id="IPR011009">
    <property type="entry name" value="Kinase-like_dom_sf"/>
</dbReference>
<evidence type="ECO:0000259" key="12">
    <source>
        <dbReference type="PROSITE" id="PS50011"/>
    </source>
</evidence>
<dbReference type="InterPro" id="IPR008271">
    <property type="entry name" value="Ser/Thr_kinase_AS"/>
</dbReference>
<dbReference type="InParanoid" id="A0A6P8I546"/>
<dbReference type="FunFam" id="1.10.510.10:FF:000172">
    <property type="entry name" value="serine/threonine-protein kinase Nek1 isoform X1"/>
    <property type="match status" value="1"/>
</dbReference>
<feature type="domain" description="Protein kinase" evidence="12">
    <location>
        <begin position="4"/>
        <end position="263"/>
    </location>
</feature>
<accession>A0A6P8I546</accession>
<dbReference type="KEGG" id="aten:116296069"/>
<gene>
    <name evidence="14" type="primary">LOC116296069</name>
</gene>
<sequence>MERYEVVKVLGAGGGGKVLLAKEKESGKHVAIKEITLDPRKKTKTKEAVQKEAKILASLKHPHVVSMLESFLDDQEEQLFIVQDFCDGGTLEDCIKSAKSKNTLISESQVMQWFVQITMAVHHIHANKILHRDLKTQNVFLTKKGVAKIGDFGIARTMDSTIDMAQTCCGTPCYLSPELCQDMPYSSKNDVWSLGCLLYELCALKFAFDANNIVNLFYKIVKGEPEEIPKQYSQFLRELICQMLAKKPEERPSAGAILNTPYVQDHLRLFIKEKENLQEALLARNHLKSTGLLSKAITQDPQRSSSAVGSRLTPDFSKISKQRSNSATPTKNVPMATDDVKHDEQNDLAGGGQNRDEQVDSDYSDDFDELAEEEASYSDDFEEDTALNGTQKKPMGASSSPSGLGDAEGSNDDIEYPDDFEEDSDEEEVLDDILANARAAQEAKEEDVVEDSFEPGSRRQRLKEQVIGALGEEVFEQVCGQLENQSIEKTLAEGPEFEKVQSGSSMLETCYLVNELFIDSARPNKES</sequence>
<evidence type="ECO:0000256" key="11">
    <source>
        <dbReference type="SAM" id="MobiDB-lite"/>
    </source>
</evidence>
<evidence type="ECO:0000256" key="10">
    <source>
        <dbReference type="PROSITE-ProRule" id="PRU10141"/>
    </source>
</evidence>
<dbReference type="PROSITE" id="PS50011">
    <property type="entry name" value="PROTEIN_KINASE_DOM"/>
    <property type="match status" value="1"/>
</dbReference>
<organism evidence="13 14">
    <name type="scientific">Actinia tenebrosa</name>
    <name type="common">Australian red waratah sea anemone</name>
    <dbReference type="NCBI Taxonomy" id="6105"/>
    <lineage>
        <taxon>Eukaryota</taxon>
        <taxon>Metazoa</taxon>
        <taxon>Cnidaria</taxon>
        <taxon>Anthozoa</taxon>
        <taxon>Hexacorallia</taxon>
        <taxon>Actiniaria</taxon>
        <taxon>Actiniidae</taxon>
        <taxon>Actinia</taxon>
    </lineage>
</organism>
<dbReference type="SUPFAM" id="SSF56112">
    <property type="entry name" value="Protein kinase-like (PK-like)"/>
    <property type="match status" value="1"/>
</dbReference>
<dbReference type="Gene3D" id="1.10.510.10">
    <property type="entry name" value="Transferase(Phosphotransferase) domain 1"/>
    <property type="match status" value="1"/>
</dbReference>
<feature type="compositionally biased region" description="Acidic residues" evidence="11">
    <location>
        <begin position="359"/>
        <end position="385"/>
    </location>
</feature>
<evidence type="ECO:0000313" key="14">
    <source>
        <dbReference type="RefSeq" id="XP_031559885.1"/>
    </source>
</evidence>
<dbReference type="EC" id="2.7.11.1" evidence="2"/>
<dbReference type="RefSeq" id="XP_031559885.1">
    <property type="nucleotide sequence ID" value="XM_031704025.1"/>
</dbReference>
<dbReference type="PANTHER" id="PTHR44899">
    <property type="entry name" value="CAMK FAMILY PROTEIN KINASE"/>
    <property type="match status" value="1"/>
</dbReference>
<comment type="catalytic activity">
    <reaction evidence="9">
        <text>L-seryl-[protein] + ATP = O-phospho-L-seryl-[protein] + ADP + H(+)</text>
        <dbReference type="Rhea" id="RHEA:17989"/>
        <dbReference type="Rhea" id="RHEA-COMP:9863"/>
        <dbReference type="Rhea" id="RHEA-COMP:11604"/>
        <dbReference type="ChEBI" id="CHEBI:15378"/>
        <dbReference type="ChEBI" id="CHEBI:29999"/>
        <dbReference type="ChEBI" id="CHEBI:30616"/>
        <dbReference type="ChEBI" id="CHEBI:83421"/>
        <dbReference type="ChEBI" id="CHEBI:456216"/>
        <dbReference type="EC" id="2.7.11.1"/>
    </reaction>
</comment>
<evidence type="ECO:0000256" key="2">
    <source>
        <dbReference type="ARBA" id="ARBA00012513"/>
    </source>
</evidence>
<dbReference type="PROSITE" id="PS00108">
    <property type="entry name" value="PROTEIN_KINASE_ST"/>
    <property type="match status" value="1"/>
</dbReference>
<dbReference type="AlphaFoldDB" id="A0A6P8I546"/>
<dbReference type="OrthoDB" id="248923at2759"/>
<feature type="region of interest" description="Disordered" evidence="11">
    <location>
        <begin position="298"/>
        <end position="428"/>
    </location>
</feature>
<dbReference type="GO" id="GO:0005524">
    <property type="term" value="F:ATP binding"/>
    <property type="evidence" value="ECO:0007669"/>
    <property type="project" value="UniProtKB-UniRule"/>
</dbReference>
<keyword evidence="4" id="KW-0808">Transferase</keyword>
<evidence type="ECO:0000256" key="9">
    <source>
        <dbReference type="ARBA" id="ARBA00048679"/>
    </source>
</evidence>
<proteinExistence type="inferred from homology"/>
<dbReference type="Proteomes" id="UP000515163">
    <property type="component" value="Unplaced"/>
</dbReference>
<evidence type="ECO:0000256" key="5">
    <source>
        <dbReference type="ARBA" id="ARBA00022741"/>
    </source>
</evidence>
<comment type="similarity">
    <text evidence="1">Belongs to the protein kinase superfamily. NEK Ser/Thr protein kinase family. NIMA subfamily.</text>
</comment>
<dbReference type="PANTHER" id="PTHR44899:SF3">
    <property type="entry name" value="SERINE_THREONINE-PROTEIN KINASE NEK1"/>
    <property type="match status" value="1"/>
</dbReference>
<dbReference type="GeneID" id="116296069"/>
<evidence type="ECO:0000256" key="6">
    <source>
        <dbReference type="ARBA" id="ARBA00022777"/>
    </source>
</evidence>
<evidence type="ECO:0000256" key="4">
    <source>
        <dbReference type="ARBA" id="ARBA00022679"/>
    </source>
</evidence>
<evidence type="ECO:0000313" key="13">
    <source>
        <dbReference type="Proteomes" id="UP000515163"/>
    </source>
</evidence>
<keyword evidence="5 10" id="KW-0547">Nucleotide-binding</keyword>
<name>A0A6P8I546_ACTTE</name>
<keyword evidence="6" id="KW-0418">Kinase</keyword>
<dbReference type="InterPro" id="IPR000719">
    <property type="entry name" value="Prot_kinase_dom"/>
</dbReference>
<feature type="compositionally biased region" description="Polar residues" evidence="11">
    <location>
        <begin position="298"/>
        <end position="308"/>
    </location>
</feature>
<evidence type="ECO:0000256" key="7">
    <source>
        <dbReference type="ARBA" id="ARBA00022840"/>
    </source>
</evidence>